<evidence type="ECO:0000313" key="2">
    <source>
        <dbReference type="EMBL" id="EKG18672.1"/>
    </source>
</evidence>
<protein>
    <submittedName>
        <fullName evidence="2">Uncharacterized protein</fullName>
    </submittedName>
</protein>
<dbReference type="InParanoid" id="K2S144"/>
<evidence type="ECO:0000256" key="1">
    <source>
        <dbReference type="SAM" id="MobiDB-lite"/>
    </source>
</evidence>
<proteinExistence type="predicted"/>
<gene>
    <name evidence="2" type="ORF">MPH_04065</name>
</gene>
<dbReference type="Proteomes" id="UP000007129">
    <property type="component" value="Unassembled WGS sequence"/>
</dbReference>
<feature type="compositionally biased region" description="Basic and acidic residues" evidence="1">
    <location>
        <begin position="106"/>
        <end position="123"/>
    </location>
</feature>
<organism evidence="2 3">
    <name type="scientific">Macrophomina phaseolina (strain MS6)</name>
    <name type="common">Charcoal rot fungus</name>
    <dbReference type="NCBI Taxonomy" id="1126212"/>
    <lineage>
        <taxon>Eukaryota</taxon>
        <taxon>Fungi</taxon>
        <taxon>Dikarya</taxon>
        <taxon>Ascomycota</taxon>
        <taxon>Pezizomycotina</taxon>
        <taxon>Dothideomycetes</taxon>
        <taxon>Dothideomycetes incertae sedis</taxon>
        <taxon>Botryosphaeriales</taxon>
        <taxon>Botryosphaeriaceae</taxon>
        <taxon>Macrophomina</taxon>
    </lineage>
</organism>
<feature type="compositionally biased region" description="Acidic residues" evidence="1">
    <location>
        <begin position="138"/>
        <end position="147"/>
    </location>
</feature>
<reference evidence="2 3" key="1">
    <citation type="journal article" date="2012" name="BMC Genomics">
        <title>Tools to kill: Genome of one of the most destructive plant pathogenic fungi Macrophomina phaseolina.</title>
        <authorList>
            <person name="Islam M.S."/>
            <person name="Haque M.S."/>
            <person name="Islam M.M."/>
            <person name="Emdad E.M."/>
            <person name="Halim A."/>
            <person name="Hossen Q.M.M."/>
            <person name="Hossain M.Z."/>
            <person name="Ahmed B."/>
            <person name="Rahim S."/>
            <person name="Rahman M.S."/>
            <person name="Alam M.M."/>
            <person name="Hou S."/>
            <person name="Wan X."/>
            <person name="Saito J.A."/>
            <person name="Alam M."/>
        </authorList>
    </citation>
    <scope>NUCLEOTIDE SEQUENCE [LARGE SCALE GENOMIC DNA]</scope>
    <source>
        <strain evidence="2 3">MS6</strain>
    </source>
</reference>
<feature type="compositionally biased region" description="Basic and acidic residues" evidence="1">
    <location>
        <begin position="148"/>
        <end position="157"/>
    </location>
</feature>
<comment type="caution">
    <text evidence="2">The sequence shown here is derived from an EMBL/GenBank/DDBJ whole genome shotgun (WGS) entry which is preliminary data.</text>
</comment>
<feature type="compositionally biased region" description="Acidic residues" evidence="1">
    <location>
        <begin position="168"/>
        <end position="199"/>
    </location>
</feature>
<dbReference type="VEuPathDB" id="FungiDB:MPH_04065"/>
<name>K2S144_MACPH</name>
<feature type="region of interest" description="Disordered" evidence="1">
    <location>
        <begin position="106"/>
        <end position="199"/>
    </location>
</feature>
<dbReference type="EMBL" id="AHHD01000181">
    <property type="protein sequence ID" value="EKG18672.1"/>
    <property type="molecule type" value="Genomic_DNA"/>
</dbReference>
<dbReference type="AlphaFoldDB" id="K2S144"/>
<sequence length="199" mass="22176">MIRSLRENMYTPVTSIIRRYDRLTVTFLTHPANTTMAPLDVHAATVDGGNPAITLPRLLAPRLAQMGVLVDEAAAVQGALERRQGERARENLLLGALRGGHIEIEGSEGRQRSDDVRVRRSREDEDGSVAFDFLEPRQEDDDEDDEEAAQREIDQRMRLAGLKPGTAEVEEYFEQDELATDEEDEGQGAGAESDEEWVG</sequence>
<evidence type="ECO:0000313" key="3">
    <source>
        <dbReference type="Proteomes" id="UP000007129"/>
    </source>
</evidence>
<dbReference type="HOGENOM" id="CLU_1372436_0_0_1"/>
<accession>K2S144</accession>